<organism evidence="2 3">
    <name type="scientific">Elsinoe australis</name>
    <dbReference type="NCBI Taxonomy" id="40998"/>
    <lineage>
        <taxon>Eukaryota</taxon>
        <taxon>Fungi</taxon>
        <taxon>Dikarya</taxon>
        <taxon>Ascomycota</taxon>
        <taxon>Pezizomycotina</taxon>
        <taxon>Dothideomycetes</taxon>
        <taxon>Dothideomycetidae</taxon>
        <taxon>Myriangiales</taxon>
        <taxon>Elsinoaceae</taxon>
        <taxon>Elsinoe</taxon>
    </lineage>
</organism>
<dbReference type="AlphaFoldDB" id="A0A4U7AWH8"/>
<comment type="caution">
    <text evidence="2">The sequence shown here is derived from an EMBL/GenBank/DDBJ whole genome shotgun (WGS) entry which is preliminary data.</text>
</comment>
<dbReference type="EMBL" id="PTQR01000114">
    <property type="protein sequence ID" value="TKX19417.1"/>
    <property type="molecule type" value="Genomic_DNA"/>
</dbReference>
<evidence type="ECO:0000256" key="1">
    <source>
        <dbReference type="SAM" id="MobiDB-lite"/>
    </source>
</evidence>
<evidence type="ECO:0000313" key="2">
    <source>
        <dbReference type="EMBL" id="TKX19417.1"/>
    </source>
</evidence>
<sequence length="176" mass="18964">MSSNNSQESAYSSIPMYVPPQQVRDSSALFESPIAGVKPRSTATMTPNSSQGSLPDLAPHNDSSNPDQRLAAFVRDNQPAKPNADWVAKPVSEKVAVAADKVASKKGPKAASKKASKVVPQVVVELPRDSPLCSPCSKRKRLQAEDVQSPAREPPAPLLTIMQTHIPYGQRSEVRR</sequence>
<proteinExistence type="predicted"/>
<dbReference type="Proteomes" id="UP000308133">
    <property type="component" value="Unassembled WGS sequence"/>
</dbReference>
<feature type="region of interest" description="Disordered" evidence="1">
    <location>
        <begin position="138"/>
        <end position="160"/>
    </location>
</feature>
<name>A0A4U7AWH8_9PEZI</name>
<gene>
    <name evidence="2" type="ORF">C1H76_8264</name>
</gene>
<accession>A0A4U7AWH8</accession>
<reference evidence="2 3" key="1">
    <citation type="submission" date="2018-02" db="EMBL/GenBank/DDBJ databases">
        <title>Draft genome sequences of Elsinoe sp., causing black scab on jojoba.</title>
        <authorList>
            <person name="Stodart B."/>
            <person name="Jeffress S."/>
            <person name="Ash G."/>
            <person name="Arun Chinnappa K."/>
        </authorList>
    </citation>
    <scope>NUCLEOTIDE SEQUENCE [LARGE SCALE GENOMIC DNA]</scope>
    <source>
        <strain evidence="2 3">Hillstone_2</strain>
    </source>
</reference>
<protein>
    <submittedName>
        <fullName evidence="2">Uncharacterized protein</fullName>
    </submittedName>
</protein>
<feature type="compositionally biased region" description="Polar residues" evidence="1">
    <location>
        <begin position="41"/>
        <end position="53"/>
    </location>
</feature>
<feature type="region of interest" description="Disordered" evidence="1">
    <location>
        <begin position="24"/>
        <end position="70"/>
    </location>
</feature>
<evidence type="ECO:0000313" key="3">
    <source>
        <dbReference type="Proteomes" id="UP000308133"/>
    </source>
</evidence>